<dbReference type="EMBL" id="DF968181">
    <property type="protein sequence ID" value="GAP40664.1"/>
    <property type="molecule type" value="Genomic_DNA"/>
</dbReference>
<dbReference type="InterPro" id="IPR021729">
    <property type="entry name" value="DUF3298"/>
</dbReference>
<dbReference type="AlphaFoldDB" id="A0A0S7BVS1"/>
<dbReference type="STRING" id="1678840.ATC1_13643"/>
<dbReference type="Pfam" id="PF13739">
    <property type="entry name" value="PdaC"/>
    <property type="match status" value="1"/>
</dbReference>
<feature type="domain" description="Deacetylase PdaC" evidence="4">
    <location>
        <begin position="155"/>
        <end position="248"/>
    </location>
</feature>
<evidence type="ECO:0008006" key="7">
    <source>
        <dbReference type="Google" id="ProtNLM"/>
    </source>
</evidence>
<dbReference type="InterPro" id="IPR012854">
    <property type="entry name" value="Cu_amine_oxidase-like_N"/>
</dbReference>
<evidence type="ECO:0000259" key="4">
    <source>
        <dbReference type="Pfam" id="PF13739"/>
    </source>
</evidence>
<organism evidence="5">
    <name type="scientific">Flexilinea flocculi</name>
    <dbReference type="NCBI Taxonomy" id="1678840"/>
    <lineage>
        <taxon>Bacteria</taxon>
        <taxon>Bacillati</taxon>
        <taxon>Chloroflexota</taxon>
        <taxon>Anaerolineae</taxon>
        <taxon>Anaerolineales</taxon>
        <taxon>Anaerolineaceae</taxon>
        <taxon>Flexilinea</taxon>
    </lineage>
</organism>
<feature type="domain" description="DUF3298" evidence="3">
    <location>
        <begin position="268"/>
        <end position="340"/>
    </location>
</feature>
<name>A0A0S7BVS1_9CHLR</name>
<evidence type="ECO:0000313" key="5">
    <source>
        <dbReference type="EMBL" id="GAP40664.1"/>
    </source>
</evidence>
<dbReference type="InterPro" id="IPR036582">
    <property type="entry name" value="Mao_N_sf"/>
</dbReference>
<evidence type="ECO:0000256" key="1">
    <source>
        <dbReference type="SAM" id="SignalP"/>
    </source>
</evidence>
<feature type="signal peptide" evidence="1">
    <location>
        <begin position="1"/>
        <end position="24"/>
    </location>
</feature>
<dbReference type="InterPro" id="IPR037126">
    <property type="entry name" value="PdaC/RsiV-like_sf"/>
</dbReference>
<accession>A0A0S7BVS1</accession>
<evidence type="ECO:0000313" key="6">
    <source>
        <dbReference type="Proteomes" id="UP000053370"/>
    </source>
</evidence>
<dbReference type="Proteomes" id="UP000053370">
    <property type="component" value="Unassembled WGS sequence"/>
</dbReference>
<feature type="domain" description="Copper amine oxidase-like N-terminal" evidence="2">
    <location>
        <begin position="33"/>
        <end position="137"/>
    </location>
</feature>
<dbReference type="SUPFAM" id="SSF55383">
    <property type="entry name" value="Copper amine oxidase, domain N"/>
    <property type="match status" value="1"/>
</dbReference>
<dbReference type="InterPro" id="IPR025303">
    <property type="entry name" value="PdaC"/>
</dbReference>
<proteinExistence type="predicted"/>
<keyword evidence="6" id="KW-1185">Reference proteome</keyword>
<reference evidence="5" key="1">
    <citation type="journal article" date="2015" name="Genome Announc.">
        <title>Draft Genome Sequence of Anaerolineae Strain TC1, a Novel Isolate from a Methanogenic Wastewater Treatment System.</title>
        <authorList>
            <person name="Matsuura N."/>
            <person name="Tourlousse D.M."/>
            <person name="Sun L."/>
            <person name="Toyonaga M."/>
            <person name="Kuroda K."/>
            <person name="Ohashi A."/>
            <person name="Cruz R."/>
            <person name="Yamaguchi T."/>
            <person name="Sekiguchi Y."/>
        </authorList>
    </citation>
    <scope>NUCLEOTIDE SEQUENCE [LARGE SCALE GENOMIC DNA]</scope>
    <source>
        <strain evidence="5">TC1</strain>
    </source>
</reference>
<protein>
    <recommendedName>
        <fullName evidence="7">Copper amine oxidase N-terminal domain</fullName>
    </recommendedName>
</protein>
<dbReference type="OrthoDB" id="594879at2"/>
<keyword evidence="1" id="KW-0732">Signal</keyword>
<dbReference type="Pfam" id="PF07833">
    <property type="entry name" value="Cu_amine_oxidN1"/>
    <property type="match status" value="1"/>
</dbReference>
<evidence type="ECO:0000259" key="2">
    <source>
        <dbReference type="Pfam" id="PF07833"/>
    </source>
</evidence>
<gene>
    <name evidence="5" type="ORF">ATC1_13643</name>
</gene>
<dbReference type="Gene3D" id="3.90.640.20">
    <property type="entry name" value="Heat-shock cognate protein, ATPase"/>
    <property type="match status" value="1"/>
</dbReference>
<sequence>MNRKFWIILMLVLYFSFHTMQGFAASENPLLSMDGKPLDSKAIVKNGTLRLPLEAVTAALGYSMDTSIQDQLIIKTTDDNAITIDLTEAKVSIQSHDYYLNEIPAVTNGMHYFSADFFSDSLNLRVYWDRSNNTVYLGKIKENEIEINTIKESFENDILKVSIQYPAVKGLKDQKIQDKLNYEFKQLADLAIQKGEKNAKELADYAKDFPDMPKKCETYFNYQIKYNQNGLLSLIFLDYQFAGGAHGGTIQTAFTFDLQTGEQFKLQDFFTDDADYLTIFNDQIQTLLSQRGLLSLLFEPFTGMNLSQPFYLSKNGFVVFYQQYEILPYSEGIQEFQVDYNLLEDILRDPYTVLLKE</sequence>
<evidence type="ECO:0000259" key="3">
    <source>
        <dbReference type="Pfam" id="PF11738"/>
    </source>
</evidence>
<feature type="chain" id="PRO_5006633258" description="Copper amine oxidase N-terminal domain" evidence="1">
    <location>
        <begin position="25"/>
        <end position="357"/>
    </location>
</feature>
<dbReference type="Pfam" id="PF11738">
    <property type="entry name" value="DUF3298"/>
    <property type="match status" value="1"/>
</dbReference>
<dbReference type="Gene3D" id="3.30.565.40">
    <property type="entry name" value="Fervidobacterium nodosum Rt17-B1 like"/>
    <property type="match status" value="1"/>
</dbReference>
<dbReference type="RefSeq" id="WP_062280308.1">
    <property type="nucleotide sequence ID" value="NZ_DF968181.1"/>
</dbReference>